<accession>W0F1U8</accession>
<feature type="transmembrane region" description="Helical" evidence="1">
    <location>
        <begin position="12"/>
        <end position="34"/>
    </location>
</feature>
<dbReference type="AlphaFoldDB" id="W0F1U8"/>
<keyword evidence="3" id="KW-1185">Reference proteome</keyword>
<proteinExistence type="predicted"/>
<dbReference type="OrthoDB" id="964284at2"/>
<dbReference type="RefSeq" id="WP_008584353.1">
    <property type="nucleotide sequence ID" value="NZ_CP007035.1"/>
</dbReference>
<evidence type="ECO:0000313" key="2">
    <source>
        <dbReference type="EMBL" id="AHF15301.1"/>
    </source>
</evidence>
<reference evidence="2 3" key="1">
    <citation type="submission" date="2013-12" db="EMBL/GenBank/DDBJ databases">
        <authorList>
            <consortium name="DOE Joint Genome Institute"/>
            <person name="Eisen J."/>
            <person name="Huntemann M."/>
            <person name="Han J."/>
            <person name="Chen A."/>
            <person name="Kyrpides N."/>
            <person name="Mavromatis K."/>
            <person name="Markowitz V."/>
            <person name="Palaniappan K."/>
            <person name="Ivanova N."/>
            <person name="Schaumberg A."/>
            <person name="Pati A."/>
            <person name="Liolios K."/>
            <person name="Nordberg H.P."/>
            <person name="Cantor M.N."/>
            <person name="Hua S.X."/>
            <person name="Woyke T."/>
        </authorList>
    </citation>
    <scope>NUCLEOTIDE SEQUENCE [LARGE SCALE GENOMIC DNA]</scope>
    <source>
        <strain evidence="3">DSM 19437</strain>
    </source>
</reference>
<feature type="transmembrane region" description="Helical" evidence="1">
    <location>
        <begin position="40"/>
        <end position="60"/>
    </location>
</feature>
<organism evidence="2 3">
    <name type="scientific">Niabella soli DSM 19437</name>
    <dbReference type="NCBI Taxonomy" id="929713"/>
    <lineage>
        <taxon>Bacteria</taxon>
        <taxon>Pseudomonadati</taxon>
        <taxon>Bacteroidota</taxon>
        <taxon>Chitinophagia</taxon>
        <taxon>Chitinophagales</taxon>
        <taxon>Chitinophagaceae</taxon>
        <taxon>Niabella</taxon>
    </lineage>
</organism>
<dbReference type="KEGG" id="nso:NIASO_09320"/>
<evidence type="ECO:0000256" key="1">
    <source>
        <dbReference type="SAM" id="Phobius"/>
    </source>
</evidence>
<sequence>MSFLNKKMTWTNAEFIPFKLCIASIYLIAGAYFSNFVQHYYIPLFVLFVISVIWTLYLWVRKMNRSNQDN</sequence>
<dbReference type="eggNOG" id="ENOG503381H">
    <property type="taxonomic scope" value="Bacteria"/>
</dbReference>
<keyword evidence="1" id="KW-0472">Membrane</keyword>
<dbReference type="EMBL" id="CP007035">
    <property type="protein sequence ID" value="AHF15301.1"/>
    <property type="molecule type" value="Genomic_DNA"/>
</dbReference>
<dbReference type="Proteomes" id="UP000003586">
    <property type="component" value="Chromosome"/>
</dbReference>
<keyword evidence="1" id="KW-0812">Transmembrane</keyword>
<evidence type="ECO:0000313" key="3">
    <source>
        <dbReference type="Proteomes" id="UP000003586"/>
    </source>
</evidence>
<gene>
    <name evidence="2" type="ORF">NIASO_09320</name>
</gene>
<protein>
    <submittedName>
        <fullName evidence="2">Uncharacterized protein</fullName>
    </submittedName>
</protein>
<dbReference type="HOGENOM" id="CLU_196845_0_0_10"/>
<name>W0F1U8_9BACT</name>
<keyword evidence="1" id="KW-1133">Transmembrane helix</keyword>